<dbReference type="PANTHER" id="PTHR24250">
    <property type="entry name" value="CHYMOTRYPSIN-RELATED"/>
    <property type="match status" value="1"/>
</dbReference>
<feature type="transmembrane region" description="Helical" evidence="2">
    <location>
        <begin position="12"/>
        <end position="29"/>
    </location>
</feature>
<keyword evidence="5" id="KW-1185">Reference proteome</keyword>
<dbReference type="EMBL" id="OW240923">
    <property type="protein sequence ID" value="CAH2323813.1"/>
    <property type="molecule type" value="Genomic_DNA"/>
</dbReference>
<dbReference type="InterPro" id="IPR043504">
    <property type="entry name" value="Peptidase_S1_PA_chymotrypsin"/>
</dbReference>
<organism evidence="4 5">
    <name type="scientific">Pelobates cultripes</name>
    <name type="common">Western spadefoot toad</name>
    <dbReference type="NCBI Taxonomy" id="61616"/>
    <lineage>
        <taxon>Eukaryota</taxon>
        <taxon>Metazoa</taxon>
        <taxon>Chordata</taxon>
        <taxon>Craniata</taxon>
        <taxon>Vertebrata</taxon>
        <taxon>Euteleostomi</taxon>
        <taxon>Amphibia</taxon>
        <taxon>Batrachia</taxon>
        <taxon>Anura</taxon>
        <taxon>Pelobatoidea</taxon>
        <taxon>Pelobatidae</taxon>
        <taxon>Pelobates</taxon>
    </lineage>
</organism>
<sequence length="357" mass="40167">MHHRWEPFRDFLSISHLSLILSFLLSIFISRGSTRCGTYEGFFADSLNSRLSTSTSFPWLVSLRGLNRSHLAVGTIISSSWIVSAPSSLHIRHNLQAVVGITHLGPQESENQYYPIRKVIVHPDFDEVLLVNDLLLLLTEQQITFGQWVQPICFPNQDPENNAFASCQVSGWRGPTAGGYQLEQTGLCGTDAWYKIPVDNIAPCPLRHNTATECFGYYGQDLSPGQEVKKGNPVSCKITGSERWVLAGVMTGNGIMPYGPFLYTRTSHYTDWLKACTSKEDDSFVPSVNIIKVIINGSQARSLYRSSNTKAESNSNESPQFYDYYTLNEEPDINPGHRVQPVRAFTLLLYCWQTWVQ</sequence>
<evidence type="ECO:0000313" key="4">
    <source>
        <dbReference type="EMBL" id="CAH2323813.1"/>
    </source>
</evidence>
<dbReference type="AlphaFoldDB" id="A0AAD1TH57"/>
<keyword evidence="4" id="KW-0645">Protease</keyword>
<accession>A0AAD1TH57</accession>
<dbReference type="PROSITE" id="PS50240">
    <property type="entry name" value="TRYPSIN_DOM"/>
    <property type="match status" value="1"/>
</dbReference>
<keyword evidence="1" id="KW-1015">Disulfide bond</keyword>
<dbReference type="InterPro" id="IPR001254">
    <property type="entry name" value="Trypsin_dom"/>
</dbReference>
<dbReference type="SUPFAM" id="SSF50494">
    <property type="entry name" value="Trypsin-like serine proteases"/>
    <property type="match status" value="1"/>
</dbReference>
<evidence type="ECO:0000259" key="3">
    <source>
        <dbReference type="PROSITE" id="PS50240"/>
    </source>
</evidence>
<dbReference type="GO" id="GO:0004252">
    <property type="term" value="F:serine-type endopeptidase activity"/>
    <property type="evidence" value="ECO:0007669"/>
    <property type="project" value="InterPro"/>
</dbReference>
<name>A0AAD1TH57_PELCU</name>
<protein>
    <submittedName>
        <fullName evidence="4">Inactive serine protease 54</fullName>
    </submittedName>
</protein>
<dbReference type="Proteomes" id="UP001295444">
    <property type="component" value="Chromosome 12"/>
</dbReference>
<dbReference type="SMART" id="SM00020">
    <property type="entry name" value="Tryp_SPc"/>
    <property type="match status" value="1"/>
</dbReference>
<keyword evidence="2" id="KW-0812">Transmembrane</keyword>
<keyword evidence="2" id="KW-1133">Transmembrane helix</keyword>
<dbReference type="PANTHER" id="PTHR24250:SF45">
    <property type="entry name" value="INACTIVE SERINE PROTEASE 54"/>
    <property type="match status" value="1"/>
</dbReference>
<feature type="domain" description="Peptidase S1" evidence="3">
    <location>
        <begin position="29"/>
        <end position="278"/>
    </location>
</feature>
<dbReference type="Pfam" id="PF00089">
    <property type="entry name" value="Trypsin"/>
    <property type="match status" value="1"/>
</dbReference>
<keyword evidence="2" id="KW-0472">Membrane</keyword>
<keyword evidence="4" id="KW-0378">Hydrolase</keyword>
<dbReference type="Gene3D" id="2.40.10.10">
    <property type="entry name" value="Trypsin-like serine proteases"/>
    <property type="match status" value="1"/>
</dbReference>
<evidence type="ECO:0000313" key="5">
    <source>
        <dbReference type="Proteomes" id="UP001295444"/>
    </source>
</evidence>
<reference evidence="4" key="1">
    <citation type="submission" date="2022-03" db="EMBL/GenBank/DDBJ databases">
        <authorList>
            <person name="Alioto T."/>
            <person name="Alioto T."/>
            <person name="Gomez Garrido J."/>
        </authorList>
    </citation>
    <scope>NUCLEOTIDE SEQUENCE</scope>
</reference>
<dbReference type="InterPro" id="IPR009003">
    <property type="entry name" value="Peptidase_S1_PA"/>
</dbReference>
<evidence type="ECO:0000256" key="2">
    <source>
        <dbReference type="SAM" id="Phobius"/>
    </source>
</evidence>
<gene>
    <name evidence="4" type="ORF">PECUL_23A041026</name>
</gene>
<evidence type="ECO:0000256" key="1">
    <source>
        <dbReference type="ARBA" id="ARBA00023157"/>
    </source>
</evidence>
<proteinExistence type="predicted"/>
<dbReference type="GO" id="GO:0006508">
    <property type="term" value="P:proteolysis"/>
    <property type="evidence" value="ECO:0007669"/>
    <property type="project" value="UniProtKB-KW"/>
</dbReference>